<comment type="caution">
    <text evidence="2">The sequence shown here is derived from an EMBL/GenBank/DDBJ whole genome shotgun (WGS) entry which is preliminary data.</text>
</comment>
<gene>
    <name evidence="2" type="ORF">NPIL_203951</name>
</gene>
<organism evidence="2 3">
    <name type="scientific">Nephila pilipes</name>
    <name type="common">Giant wood spider</name>
    <name type="synonym">Nephila maculata</name>
    <dbReference type="NCBI Taxonomy" id="299642"/>
    <lineage>
        <taxon>Eukaryota</taxon>
        <taxon>Metazoa</taxon>
        <taxon>Ecdysozoa</taxon>
        <taxon>Arthropoda</taxon>
        <taxon>Chelicerata</taxon>
        <taxon>Arachnida</taxon>
        <taxon>Araneae</taxon>
        <taxon>Araneomorphae</taxon>
        <taxon>Entelegynae</taxon>
        <taxon>Araneoidea</taxon>
        <taxon>Nephilidae</taxon>
        <taxon>Nephila</taxon>
    </lineage>
</organism>
<evidence type="ECO:0000313" key="2">
    <source>
        <dbReference type="EMBL" id="GFT53546.1"/>
    </source>
</evidence>
<name>A0A8X6P7R0_NEPPI</name>
<sequence length="81" mass="9162">MQQLDKSLPPPSEWEEEKDREMVTTPNGSPNRYWHFGKSTVLDGETARMPVCVCKSTEQPSYAPLDFNAHMGYCSLKGRGL</sequence>
<proteinExistence type="predicted"/>
<feature type="region of interest" description="Disordered" evidence="1">
    <location>
        <begin position="1"/>
        <end position="31"/>
    </location>
</feature>
<dbReference type="Proteomes" id="UP000887013">
    <property type="component" value="Unassembled WGS sequence"/>
</dbReference>
<dbReference type="AlphaFoldDB" id="A0A8X6P7R0"/>
<accession>A0A8X6P7R0</accession>
<dbReference type="OrthoDB" id="10401900at2759"/>
<evidence type="ECO:0000313" key="3">
    <source>
        <dbReference type="Proteomes" id="UP000887013"/>
    </source>
</evidence>
<evidence type="ECO:0000256" key="1">
    <source>
        <dbReference type="SAM" id="MobiDB-lite"/>
    </source>
</evidence>
<protein>
    <submittedName>
        <fullName evidence="2">Uncharacterized protein</fullName>
    </submittedName>
</protein>
<dbReference type="EMBL" id="BMAW01112604">
    <property type="protein sequence ID" value="GFT53546.1"/>
    <property type="molecule type" value="Genomic_DNA"/>
</dbReference>
<reference evidence="2" key="1">
    <citation type="submission" date="2020-08" db="EMBL/GenBank/DDBJ databases">
        <title>Multicomponent nature underlies the extraordinary mechanical properties of spider dragline silk.</title>
        <authorList>
            <person name="Kono N."/>
            <person name="Nakamura H."/>
            <person name="Mori M."/>
            <person name="Yoshida Y."/>
            <person name="Ohtoshi R."/>
            <person name="Malay A.D."/>
            <person name="Moran D.A.P."/>
            <person name="Tomita M."/>
            <person name="Numata K."/>
            <person name="Arakawa K."/>
        </authorList>
    </citation>
    <scope>NUCLEOTIDE SEQUENCE</scope>
</reference>
<keyword evidence="3" id="KW-1185">Reference proteome</keyword>